<feature type="transmembrane region" description="Helical" evidence="4">
    <location>
        <begin position="187"/>
        <end position="204"/>
    </location>
</feature>
<dbReference type="InterPro" id="IPR050469">
    <property type="entry name" value="Diguanylate_Cyclase"/>
</dbReference>
<feature type="transmembrane region" description="Helical" evidence="4">
    <location>
        <begin position="118"/>
        <end position="138"/>
    </location>
</feature>
<comment type="caution">
    <text evidence="6">The sequence shown here is derived from an EMBL/GenBank/DDBJ whole genome shotgun (WGS) entry which is preliminary data.</text>
</comment>
<dbReference type="CDD" id="cd01949">
    <property type="entry name" value="GGDEF"/>
    <property type="match status" value="1"/>
</dbReference>
<organism evidence="6 7">
    <name type="scientific">Dasania phycosphaerae</name>
    <dbReference type="NCBI Taxonomy" id="2950436"/>
    <lineage>
        <taxon>Bacteria</taxon>
        <taxon>Pseudomonadati</taxon>
        <taxon>Pseudomonadota</taxon>
        <taxon>Gammaproteobacteria</taxon>
        <taxon>Cellvibrionales</taxon>
        <taxon>Spongiibacteraceae</taxon>
        <taxon>Dasania</taxon>
    </lineage>
</organism>
<feature type="transmembrane region" description="Helical" evidence="4">
    <location>
        <begin position="87"/>
        <end position="106"/>
    </location>
</feature>
<feature type="domain" description="GGDEF" evidence="5">
    <location>
        <begin position="255"/>
        <end position="407"/>
    </location>
</feature>
<feature type="transmembrane region" description="Helical" evidence="4">
    <location>
        <begin position="210"/>
        <end position="225"/>
    </location>
</feature>
<dbReference type="GO" id="GO:0043709">
    <property type="term" value="P:cell adhesion involved in single-species biofilm formation"/>
    <property type="evidence" value="ECO:0007669"/>
    <property type="project" value="TreeGrafter"/>
</dbReference>
<feature type="transmembrane region" description="Helical" evidence="4">
    <location>
        <begin position="158"/>
        <end position="180"/>
    </location>
</feature>
<sequence length="407" mass="45535">MLNVFWRLLIPIILLAASLYAVFEVGRIQQQYQPLLAYLPYPLLLLAMLLAQQFNRLRLFAAAGIFLLTFITVQMGLQQPLAEPRPFFLFTALSLLLPINLTLLAVLPERGLWSRYGFGLMLWLAAQALLLGLLPVAYLQQPFPYHHWFEPLPIQGYLLSYAASLLFALALLVMSLMLILRKGETEAALWVCLLAVFLTLLLFAQAYISAVLLSCCALCLMYCLLRSSRDMAFRDDLTGLRNRRAFNEKLRSLAGHYVIATMDIDHFKKFNDSHGHEVGDDVLRLVAAHIAKVAGGGVPYRYGGEEFCVVFSGRQPAAACAVFLEQLRVAIEAYPITLRNQASRPDSQKQGQGQRGSSRKAKTVSVTISIGVAERNARWRKAEEVLKASDQALYKAKKQGRNCLVLA</sequence>
<dbReference type="PANTHER" id="PTHR45138">
    <property type="entry name" value="REGULATORY COMPONENTS OF SENSORY TRANSDUCTION SYSTEM"/>
    <property type="match status" value="1"/>
</dbReference>
<dbReference type="AlphaFoldDB" id="A0A9J6RMT8"/>
<evidence type="ECO:0000313" key="6">
    <source>
        <dbReference type="EMBL" id="MCZ0865301.1"/>
    </source>
</evidence>
<dbReference type="InterPro" id="IPR043128">
    <property type="entry name" value="Rev_trsase/Diguanyl_cyclase"/>
</dbReference>
<evidence type="ECO:0000256" key="4">
    <source>
        <dbReference type="SAM" id="Phobius"/>
    </source>
</evidence>
<protein>
    <recommendedName>
        <fullName evidence="1">diguanylate cyclase</fullName>
        <ecNumber evidence="1">2.7.7.65</ecNumber>
    </recommendedName>
</protein>
<dbReference type="Pfam" id="PF00990">
    <property type="entry name" value="GGDEF"/>
    <property type="match status" value="2"/>
</dbReference>
<name>A0A9J6RMT8_9GAMM</name>
<dbReference type="InterPro" id="IPR000160">
    <property type="entry name" value="GGDEF_dom"/>
</dbReference>
<comment type="catalytic activity">
    <reaction evidence="2">
        <text>2 GTP = 3',3'-c-di-GMP + 2 diphosphate</text>
        <dbReference type="Rhea" id="RHEA:24898"/>
        <dbReference type="ChEBI" id="CHEBI:33019"/>
        <dbReference type="ChEBI" id="CHEBI:37565"/>
        <dbReference type="ChEBI" id="CHEBI:58805"/>
        <dbReference type="EC" id="2.7.7.65"/>
    </reaction>
</comment>
<dbReference type="GO" id="GO:1902201">
    <property type="term" value="P:negative regulation of bacterial-type flagellum-dependent cell motility"/>
    <property type="evidence" value="ECO:0007669"/>
    <property type="project" value="TreeGrafter"/>
</dbReference>
<keyword evidence="4" id="KW-0472">Membrane</keyword>
<dbReference type="SUPFAM" id="SSF55073">
    <property type="entry name" value="Nucleotide cyclase"/>
    <property type="match status" value="1"/>
</dbReference>
<evidence type="ECO:0000313" key="7">
    <source>
        <dbReference type="Proteomes" id="UP001069090"/>
    </source>
</evidence>
<gene>
    <name evidence="6" type="ORF">O0V09_08825</name>
</gene>
<keyword evidence="4" id="KW-0812">Transmembrane</keyword>
<keyword evidence="7" id="KW-1185">Reference proteome</keyword>
<accession>A0A9J6RMT8</accession>
<dbReference type="Proteomes" id="UP001069090">
    <property type="component" value="Unassembled WGS sequence"/>
</dbReference>
<evidence type="ECO:0000256" key="3">
    <source>
        <dbReference type="SAM" id="MobiDB-lite"/>
    </source>
</evidence>
<dbReference type="EMBL" id="JAPTGG010000006">
    <property type="protein sequence ID" value="MCZ0865301.1"/>
    <property type="molecule type" value="Genomic_DNA"/>
</dbReference>
<dbReference type="GO" id="GO:0005886">
    <property type="term" value="C:plasma membrane"/>
    <property type="evidence" value="ECO:0007669"/>
    <property type="project" value="TreeGrafter"/>
</dbReference>
<keyword evidence="4" id="KW-1133">Transmembrane helix</keyword>
<dbReference type="GO" id="GO:0052621">
    <property type="term" value="F:diguanylate cyclase activity"/>
    <property type="evidence" value="ECO:0007669"/>
    <property type="project" value="UniProtKB-EC"/>
</dbReference>
<feature type="transmembrane region" description="Helical" evidence="4">
    <location>
        <begin position="57"/>
        <end position="75"/>
    </location>
</feature>
<evidence type="ECO:0000256" key="2">
    <source>
        <dbReference type="ARBA" id="ARBA00034247"/>
    </source>
</evidence>
<dbReference type="PROSITE" id="PS50887">
    <property type="entry name" value="GGDEF"/>
    <property type="match status" value="1"/>
</dbReference>
<dbReference type="SMART" id="SM00267">
    <property type="entry name" value="GGDEF"/>
    <property type="match status" value="1"/>
</dbReference>
<dbReference type="InterPro" id="IPR029787">
    <property type="entry name" value="Nucleotide_cyclase"/>
</dbReference>
<dbReference type="Gene3D" id="3.30.70.270">
    <property type="match status" value="1"/>
</dbReference>
<feature type="transmembrane region" description="Helical" evidence="4">
    <location>
        <begin position="31"/>
        <end position="50"/>
    </location>
</feature>
<evidence type="ECO:0000259" key="5">
    <source>
        <dbReference type="PROSITE" id="PS50887"/>
    </source>
</evidence>
<dbReference type="NCBIfam" id="TIGR00254">
    <property type="entry name" value="GGDEF"/>
    <property type="match status" value="1"/>
</dbReference>
<proteinExistence type="predicted"/>
<dbReference type="RefSeq" id="WP_258331448.1">
    <property type="nucleotide sequence ID" value="NZ_JAPTGG010000006.1"/>
</dbReference>
<dbReference type="EC" id="2.7.7.65" evidence="1"/>
<feature type="region of interest" description="Disordered" evidence="3">
    <location>
        <begin position="341"/>
        <end position="362"/>
    </location>
</feature>
<reference evidence="6 7" key="1">
    <citation type="submission" date="2022-12" db="EMBL/GenBank/DDBJ databases">
        <title>Dasania phycosphaerae sp. nov., isolated from particulate material of the south coast of Korea.</title>
        <authorList>
            <person name="Jiang Y."/>
        </authorList>
    </citation>
    <scope>NUCLEOTIDE SEQUENCE [LARGE SCALE GENOMIC DNA]</scope>
    <source>
        <strain evidence="6 7">GY-19</strain>
    </source>
</reference>
<dbReference type="PANTHER" id="PTHR45138:SF9">
    <property type="entry name" value="DIGUANYLATE CYCLASE DGCM-RELATED"/>
    <property type="match status" value="1"/>
</dbReference>
<evidence type="ECO:0000256" key="1">
    <source>
        <dbReference type="ARBA" id="ARBA00012528"/>
    </source>
</evidence>